<evidence type="ECO:0000313" key="3">
    <source>
        <dbReference type="Proteomes" id="UP001399917"/>
    </source>
</evidence>
<reference evidence="3" key="1">
    <citation type="journal article" date="2019" name="Int. J. Syst. Evol. Microbiol.">
        <title>The Global Catalogue of Microorganisms (GCM) 10K type strain sequencing project: providing services to taxonomists for standard genome sequencing and annotation.</title>
        <authorList>
            <consortium name="The Broad Institute Genomics Platform"/>
            <consortium name="The Broad Institute Genome Sequencing Center for Infectious Disease"/>
            <person name="Wu L."/>
            <person name="Ma J."/>
        </authorList>
    </citation>
    <scope>NUCLEOTIDE SEQUENCE [LARGE SCALE GENOMIC DNA]</scope>
    <source>
        <strain evidence="3">JCM 17190</strain>
    </source>
</reference>
<feature type="domain" description="Glycosyltransferase 2-like" evidence="1">
    <location>
        <begin position="30"/>
        <end position="192"/>
    </location>
</feature>
<comment type="caution">
    <text evidence="2">The sequence shown here is derived from an EMBL/GenBank/DDBJ whole genome shotgun (WGS) entry which is preliminary data.</text>
</comment>
<dbReference type="InterPro" id="IPR001173">
    <property type="entry name" value="Glyco_trans_2-like"/>
</dbReference>
<evidence type="ECO:0000259" key="1">
    <source>
        <dbReference type="Pfam" id="PF00535"/>
    </source>
</evidence>
<accession>A0ABP7K3R9</accession>
<dbReference type="InterPro" id="IPR029044">
    <property type="entry name" value="Nucleotide-diphossugar_trans"/>
</dbReference>
<name>A0ABP7K3R9_9RHOB</name>
<dbReference type="SUPFAM" id="SSF53448">
    <property type="entry name" value="Nucleotide-diphospho-sugar transferases"/>
    <property type="match status" value="1"/>
</dbReference>
<evidence type="ECO:0000313" key="2">
    <source>
        <dbReference type="EMBL" id="GAA3862837.1"/>
    </source>
</evidence>
<dbReference type="RefSeq" id="WP_344844903.1">
    <property type="nucleotide sequence ID" value="NZ_BAABDF010000006.1"/>
</dbReference>
<sequence>MKIENFASAQATHLPAFLSAIQGKLTGSVIVVPCYNEAKRLDSASFIDYLSATPDVTFLFVNDGSTDATLDCLVTLCEQAAGRALVLDLAQNGGKAEAVRQGLIAACDLGAECVGYWDADLATPLDAIDDFSRVMAKFPTTQVVYGARRALLGHRIERTMTRRAVSRVCATLARQAVRLPIGDTQCGAKMLRNSRHLRAALETPFTAGWLFDVELFARLSARLEDRSRAFYEQPLAEWTEVAGSKVSGSAILKSGLRMLRLIAETRLGLPVAAPVATTAPAARFVPFAEAA</sequence>
<gene>
    <name evidence="2" type="ORF">GCM10022404_11720</name>
</gene>
<keyword evidence="3" id="KW-1185">Reference proteome</keyword>
<dbReference type="EMBL" id="BAABDF010000006">
    <property type="protein sequence ID" value="GAA3862837.1"/>
    <property type="molecule type" value="Genomic_DNA"/>
</dbReference>
<dbReference type="PANTHER" id="PTHR10859:SF91">
    <property type="entry name" value="DOLICHYL-PHOSPHATE BETA-GLUCOSYLTRANSFERASE"/>
    <property type="match status" value="1"/>
</dbReference>
<proteinExistence type="predicted"/>
<dbReference type="Pfam" id="PF00535">
    <property type="entry name" value="Glycos_transf_2"/>
    <property type="match status" value="1"/>
</dbReference>
<dbReference type="PANTHER" id="PTHR10859">
    <property type="entry name" value="GLYCOSYL TRANSFERASE"/>
    <property type="match status" value="1"/>
</dbReference>
<dbReference type="Gene3D" id="3.90.550.10">
    <property type="entry name" value="Spore Coat Polysaccharide Biosynthesis Protein SpsA, Chain A"/>
    <property type="match status" value="1"/>
</dbReference>
<protein>
    <recommendedName>
        <fullName evidence="1">Glycosyltransferase 2-like domain-containing protein</fullName>
    </recommendedName>
</protein>
<organism evidence="2 3">
    <name type="scientific">Celeribacter arenosi</name>
    <dbReference type="NCBI Taxonomy" id="792649"/>
    <lineage>
        <taxon>Bacteria</taxon>
        <taxon>Pseudomonadati</taxon>
        <taxon>Pseudomonadota</taxon>
        <taxon>Alphaproteobacteria</taxon>
        <taxon>Rhodobacterales</taxon>
        <taxon>Roseobacteraceae</taxon>
        <taxon>Celeribacter</taxon>
    </lineage>
</organism>
<dbReference type="Proteomes" id="UP001399917">
    <property type="component" value="Unassembled WGS sequence"/>
</dbReference>